<dbReference type="InterPro" id="IPR050942">
    <property type="entry name" value="F-box_BR-signaling"/>
</dbReference>
<feature type="domain" description="KIB1-4 beta-propeller" evidence="1">
    <location>
        <begin position="30"/>
        <end position="338"/>
    </location>
</feature>
<name>A0A7J6ETR3_CANSA</name>
<dbReference type="Proteomes" id="UP000583929">
    <property type="component" value="Unassembled WGS sequence"/>
</dbReference>
<accession>A0A7J6ETR3</accession>
<dbReference type="InterPro" id="IPR005174">
    <property type="entry name" value="KIB1-4_b-propeller"/>
</dbReference>
<dbReference type="PANTHER" id="PTHR44259:SF107">
    <property type="entry name" value="F-BOX PROTEIN SKIP23-LIKE"/>
    <property type="match status" value="1"/>
</dbReference>
<proteinExistence type="predicted"/>
<dbReference type="EMBL" id="JAATIQ010000323">
    <property type="protein sequence ID" value="KAF4361822.1"/>
    <property type="molecule type" value="Genomic_DNA"/>
</dbReference>
<protein>
    <recommendedName>
        <fullName evidence="1">KIB1-4 beta-propeller domain-containing protein</fullName>
    </recommendedName>
</protein>
<comment type="caution">
    <text evidence="2">The sequence shown here is derived from an EMBL/GenBank/DDBJ whole genome shotgun (WGS) entry which is preliminary data.</text>
</comment>
<dbReference type="Pfam" id="PF03478">
    <property type="entry name" value="Beta-prop_KIB1-4"/>
    <property type="match status" value="1"/>
</dbReference>
<keyword evidence="5" id="KW-1185">Reference proteome</keyword>
<dbReference type="AlphaFoldDB" id="A0A7J6ETR3"/>
<evidence type="ECO:0000313" key="2">
    <source>
        <dbReference type="EMBL" id="KAF4361822.1"/>
    </source>
</evidence>
<evidence type="ECO:0000313" key="3">
    <source>
        <dbReference type="EMBL" id="KAF4386169.1"/>
    </source>
</evidence>
<reference evidence="4 5" key="1">
    <citation type="journal article" date="2020" name="bioRxiv">
        <title>Sequence and annotation of 42 cannabis genomes reveals extensive copy number variation in cannabinoid synthesis and pathogen resistance genes.</title>
        <authorList>
            <person name="Mckernan K.J."/>
            <person name="Helbert Y."/>
            <person name="Kane L.T."/>
            <person name="Ebling H."/>
            <person name="Zhang L."/>
            <person name="Liu B."/>
            <person name="Eaton Z."/>
            <person name="Mclaughlin S."/>
            <person name="Kingan S."/>
            <person name="Baybayan P."/>
            <person name="Concepcion G."/>
            <person name="Jordan M."/>
            <person name="Riva A."/>
            <person name="Barbazuk W."/>
            <person name="Harkins T."/>
        </authorList>
    </citation>
    <scope>NUCLEOTIDE SEQUENCE [LARGE SCALE GENOMIC DNA]</scope>
    <source>
        <strain evidence="4 5">cv. Jamaican Lion 4</strain>
        <strain evidence="2">Father</strain>
        <strain evidence="3">Mother</strain>
        <tissue evidence="2">Leaf</tissue>
    </source>
</reference>
<dbReference type="Proteomes" id="UP000525078">
    <property type="component" value="Unassembled WGS sequence"/>
</dbReference>
<dbReference type="PANTHER" id="PTHR44259">
    <property type="entry name" value="OS07G0183000 PROTEIN-RELATED"/>
    <property type="match status" value="1"/>
</dbReference>
<sequence length="376" mass="43040">MLLVPSEEEEGRWSVYNVIDTHDRTYNNNLKLKSSLLYGKCFSGSSLGWLVVVNEDYTITLYKPYYFISSSSSNPKTTTHVNLPCLLPRPLSDYDDILEEDFYDVDVDDDDPEEFYYEGSEYHVSKVLITASPLTNNKNNIIPNHECIVVVIYGHMCELACIRYGKDTTWTKIIDEKFPKGFEDVAHYKGKFYVLTFDGALVSFQYPNLNTGITTYMEFVAPNIRSLEGISRRYLVVSSCSGELLSVERYIFLNEDGYERITKNFRVLKLDLDVDGNGGGKWLEKKSLGDIALFVGDNSSIAVLASEFNIQPNCIYFTHDHIGLATKTTRNCDLGVYNLENQTFKFNYNLPSTIFHMICKRHPIWIEPPISSINFN</sequence>
<gene>
    <name evidence="3" type="ORF">F8388_016421</name>
    <name evidence="2" type="ORF">G4B88_015950</name>
</gene>
<organism evidence="2 5">
    <name type="scientific">Cannabis sativa</name>
    <name type="common">Hemp</name>
    <name type="synonym">Marijuana</name>
    <dbReference type="NCBI Taxonomy" id="3483"/>
    <lineage>
        <taxon>Eukaryota</taxon>
        <taxon>Viridiplantae</taxon>
        <taxon>Streptophyta</taxon>
        <taxon>Embryophyta</taxon>
        <taxon>Tracheophyta</taxon>
        <taxon>Spermatophyta</taxon>
        <taxon>Magnoliopsida</taxon>
        <taxon>eudicotyledons</taxon>
        <taxon>Gunneridae</taxon>
        <taxon>Pentapetalae</taxon>
        <taxon>rosids</taxon>
        <taxon>fabids</taxon>
        <taxon>Rosales</taxon>
        <taxon>Cannabaceae</taxon>
        <taxon>Cannabis</taxon>
    </lineage>
</organism>
<evidence type="ECO:0000313" key="4">
    <source>
        <dbReference type="Proteomes" id="UP000525078"/>
    </source>
</evidence>
<dbReference type="EMBL" id="JAATIP010000043">
    <property type="protein sequence ID" value="KAF4386169.1"/>
    <property type="molecule type" value="Genomic_DNA"/>
</dbReference>
<evidence type="ECO:0000313" key="5">
    <source>
        <dbReference type="Proteomes" id="UP000583929"/>
    </source>
</evidence>
<evidence type="ECO:0000259" key="1">
    <source>
        <dbReference type="Pfam" id="PF03478"/>
    </source>
</evidence>